<gene>
    <name evidence="1" type="ORF">HMPREF9684_0380</name>
</gene>
<reference evidence="1 2" key="1">
    <citation type="submission" date="2010-08" db="EMBL/GenBank/DDBJ databases">
        <authorList>
            <person name="Durkin A.S."/>
            <person name="Madupu R."/>
            <person name="Torralba M."/>
            <person name="Gillis M."/>
            <person name="Methe B."/>
            <person name="Sutton G."/>
            <person name="Nelson K.E."/>
        </authorList>
    </citation>
    <scope>NUCLEOTIDE SEQUENCE [LARGE SCALE GENOMIC DNA]</scope>
    <source>
        <strain evidence="1 2">ACS-134-V-Col7a</strain>
    </source>
</reference>
<dbReference type="RefSeq" id="WP_005381168.1">
    <property type="nucleotide sequence ID" value="NZ_AEDS01000057.1"/>
</dbReference>
<organism evidence="1 2">
    <name type="scientific">Veillonella atypica ACS-134-V-Col7a</name>
    <dbReference type="NCBI Taxonomy" id="866778"/>
    <lineage>
        <taxon>Bacteria</taxon>
        <taxon>Bacillati</taxon>
        <taxon>Bacillota</taxon>
        <taxon>Negativicutes</taxon>
        <taxon>Veillonellales</taxon>
        <taxon>Veillonellaceae</taxon>
        <taxon>Veillonella</taxon>
    </lineage>
</organism>
<evidence type="ECO:0000313" key="1">
    <source>
        <dbReference type="EMBL" id="EFL57482.1"/>
    </source>
</evidence>
<evidence type="ECO:0000313" key="2">
    <source>
        <dbReference type="Proteomes" id="UP000005942"/>
    </source>
</evidence>
<dbReference type="AlphaFoldDB" id="E1LD45"/>
<accession>E1LD45</accession>
<comment type="caution">
    <text evidence="1">The sequence shown here is derived from an EMBL/GenBank/DDBJ whole genome shotgun (WGS) entry which is preliminary data.</text>
</comment>
<sequence>MKAIARSRYKDSFVLKAGYLIGQIIGLDKRTTMDLDVTLKGISLNTDTLISVFNEIVLFLNNLAQSNYQENLWSNYQKRFLYAKEISYAQTNDCLYELLSRIDI</sequence>
<name>E1LD45_9FIRM</name>
<dbReference type="Proteomes" id="UP000005942">
    <property type="component" value="Unassembled WGS sequence"/>
</dbReference>
<dbReference type="EMBL" id="AEDS01000057">
    <property type="protein sequence ID" value="EFL57482.1"/>
    <property type="molecule type" value="Genomic_DNA"/>
</dbReference>
<protein>
    <submittedName>
        <fullName evidence="1">Uncharacterized protein</fullName>
    </submittedName>
</protein>
<proteinExistence type="predicted"/>